<feature type="domain" description="Solute-binding protein family 3/N-terminal" evidence="4">
    <location>
        <begin position="33"/>
        <end position="267"/>
    </location>
</feature>
<dbReference type="NCBIfam" id="TIGR03431">
    <property type="entry name" value="PhnD"/>
    <property type="match status" value="1"/>
</dbReference>
<evidence type="ECO:0000256" key="3">
    <source>
        <dbReference type="SAM" id="SignalP"/>
    </source>
</evidence>
<dbReference type="RefSeq" id="WP_183396105.1">
    <property type="nucleotide sequence ID" value="NZ_JACIDR010000005.1"/>
</dbReference>
<dbReference type="PANTHER" id="PTHR35841">
    <property type="entry name" value="PHOSPHONATES-BINDING PERIPLASMIC PROTEIN"/>
    <property type="match status" value="1"/>
</dbReference>
<dbReference type="InterPro" id="IPR017797">
    <property type="entry name" value="Phosphnate-bd"/>
</dbReference>
<dbReference type="Proteomes" id="UP000528964">
    <property type="component" value="Unassembled WGS sequence"/>
</dbReference>
<evidence type="ECO:0000313" key="5">
    <source>
        <dbReference type="EMBL" id="MBB3974257.1"/>
    </source>
</evidence>
<sequence>MLNRRTLIAAALAAGVMAPPAAQAQGWKEKYPELTFAAIPTENPSVTTDRYSKLADYLSKELGVKVDFRIANDYAAIIEGQRAGNIQIAYYGPASYARALMTGVETEAITRARRNNGSTGYTSVLLVRADSPYRTLEDLKGKTLALVDPNSTSGNNAPRFFLDKKGVKTDSYFGKVFFAGSHENAVLALTQGTADVAANAWYADTDTHVTRMAEKGMLKDAAGKPLTPDDFRVVFRTDLLPGDPYAVLASLPAELKQAIKQAMLDMPKKDAAGFRALSDGKDIEFVPTEAKEYDGVIEMLKFNDRARRTG</sequence>
<dbReference type="InterPro" id="IPR005770">
    <property type="entry name" value="PhnD"/>
</dbReference>
<dbReference type="EMBL" id="JACIDR010000005">
    <property type="protein sequence ID" value="MBB3974257.1"/>
    <property type="molecule type" value="Genomic_DNA"/>
</dbReference>
<dbReference type="GO" id="GO:0055085">
    <property type="term" value="P:transmembrane transport"/>
    <property type="evidence" value="ECO:0007669"/>
    <property type="project" value="InterPro"/>
</dbReference>
<evidence type="ECO:0000256" key="1">
    <source>
        <dbReference type="ARBA" id="ARBA00007162"/>
    </source>
</evidence>
<evidence type="ECO:0000256" key="2">
    <source>
        <dbReference type="ARBA" id="ARBA00022729"/>
    </source>
</evidence>
<dbReference type="GO" id="GO:0043190">
    <property type="term" value="C:ATP-binding cassette (ABC) transporter complex"/>
    <property type="evidence" value="ECO:0007669"/>
    <property type="project" value="InterPro"/>
</dbReference>
<evidence type="ECO:0000313" key="6">
    <source>
        <dbReference type="Proteomes" id="UP000528964"/>
    </source>
</evidence>
<feature type="signal peptide" evidence="3">
    <location>
        <begin position="1"/>
        <end position="24"/>
    </location>
</feature>
<dbReference type="SMART" id="SM00062">
    <property type="entry name" value="PBPb"/>
    <property type="match status" value="1"/>
</dbReference>
<dbReference type="SUPFAM" id="SSF53850">
    <property type="entry name" value="Periplasmic binding protein-like II"/>
    <property type="match status" value="1"/>
</dbReference>
<comment type="caution">
    <text evidence="5">The sequence shown here is derived from an EMBL/GenBank/DDBJ whole genome shotgun (WGS) entry which is preliminary data.</text>
</comment>
<dbReference type="InterPro" id="IPR001638">
    <property type="entry name" value="Solute-binding_3/MltF_N"/>
</dbReference>
<dbReference type="PANTHER" id="PTHR35841:SF1">
    <property type="entry name" value="PHOSPHONATES-BINDING PERIPLASMIC PROTEIN"/>
    <property type="match status" value="1"/>
</dbReference>
<organism evidence="5 6">
    <name type="scientific">Hansschlegelia beijingensis</name>
    <dbReference type="NCBI Taxonomy" id="1133344"/>
    <lineage>
        <taxon>Bacteria</taxon>
        <taxon>Pseudomonadati</taxon>
        <taxon>Pseudomonadota</taxon>
        <taxon>Alphaproteobacteria</taxon>
        <taxon>Hyphomicrobiales</taxon>
        <taxon>Methylopilaceae</taxon>
        <taxon>Hansschlegelia</taxon>
    </lineage>
</organism>
<dbReference type="GO" id="GO:0015716">
    <property type="term" value="P:organic phosphonate transport"/>
    <property type="evidence" value="ECO:0007669"/>
    <property type="project" value="InterPro"/>
</dbReference>
<dbReference type="Gene3D" id="3.40.190.10">
    <property type="entry name" value="Periplasmic binding protein-like II"/>
    <property type="match status" value="2"/>
</dbReference>
<accession>A0A7W6D1E8</accession>
<protein>
    <submittedName>
        <fullName evidence="5">Phosphonate transport system substrate-binding protein</fullName>
    </submittedName>
</protein>
<keyword evidence="2 3" id="KW-0732">Signal</keyword>
<dbReference type="Pfam" id="PF12974">
    <property type="entry name" value="Phosphonate-bd"/>
    <property type="match status" value="1"/>
</dbReference>
<feature type="chain" id="PRO_5031264050" evidence="3">
    <location>
        <begin position="25"/>
        <end position="310"/>
    </location>
</feature>
<reference evidence="5 6" key="1">
    <citation type="submission" date="2020-08" db="EMBL/GenBank/DDBJ databases">
        <title>Genomic Encyclopedia of Type Strains, Phase IV (KMG-IV): sequencing the most valuable type-strain genomes for metagenomic binning, comparative biology and taxonomic classification.</title>
        <authorList>
            <person name="Goeker M."/>
        </authorList>
    </citation>
    <scope>NUCLEOTIDE SEQUENCE [LARGE SCALE GENOMIC DNA]</scope>
    <source>
        <strain evidence="5 6">DSM 25481</strain>
    </source>
</reference>
<gene>
    <name evidence="5" type="ORF">GGR24_002938</name>
</gene>
<proteinExistence type="inferred from homology"/>
<dbReference type="AlphaFoldDB" id="A0A7W6D1E8"/>
<comment type="similarity">
    <text evidence="1">Belongs to the phosphate/phosphite/phosphonate binding protein family.</text>
</comment>
<name>A0A7W6D1E8_9HYPH</name>
<dbReference type="CDD" id="cd01071">
    <property type="entry name" value="PBP2_PhnD_like"/>
    <property type="match status" value="1"/>
</dbReference>
<evidence type="ECO:0000259" key="4">
    <source>
        <dbReference type="SMART" id="SM00062"/>
    </source>
</evidence>
<dbReference type="NCBIfam" id="TIGR01098">
    <property type="entry name" value="3A0109s03R"/>
    <property type="match status" value="1"/>
</dbReference>
<keyword evidence="6" id="KW-1185">Reference proteome</keyword>